<comment type="similarity">
    <text evidence="1 5">Belongs to the acylphosphatase family.</text>
</comment>
<proteinExistence type="inferred from homology"/>
<dbReference type="Proteomes" id="UP000748308">
    <property type="component" value="Unassembled WGS sequence"/>
</dbReference>
<sequence>MRQLRALVRGRVQGVCFRAETSAVARRLGLDGTVRNCSDGGVEVVAAGEDAALGQLLDFLRRGPTLARVDAVETDWTEVADIGKGFRVTA</sequence>
<organism evidence="7 8">
    <name type="scientific">Eiseniibacteriota bacterium</name>
    <dbReference type="NCBI Taxonomy" id="2212470"/>
    <lineage>
        <taxon>Bacteria</taxon>
        <taxon>Candidatus Eiseniibacteriota</taxon>
    </lineage>
</organism>
<name>A0A937XCE5_UNCEI</name>
<dbReference type="InterPro" id="IPR020456">
    <property type="entry name" value="Acylphosphatase"/>
</dbReference>
<feature type="active site" evidence="4">
    <location>
        <position position="18"/>
    </location>
</feature>
<keyword evidence="4" id="KW-0378">Hydrolase</keyword>
<evidence type="ECO:0000256" key="1">
    <source>
        <dbReference type="ARBA" id="ARBA00005614"/>
    </source>
</evidence>
<dbReference type="AlphaFoldDB" id="A0A937XCE5"/>
<reference evidence="7" key="1">
    <citation type="submission" date="2019-03" db="EMBL/GenBank/DDBJ databases">
        <title>Lake Tanganyika Metagenome-Assembled Genomes (MAGs).</title>
        <authorList>
            <person name="Tran P."/>
        </authorList>
    </citation>
    <scope>NUCLEOTIDE SEQUENCE</scope>
    <source>
        <strain evidence="7">M_DeepCast_400m_m2_100</strain>
    </source>
</reference>
<evidence type="ECO:0000256" key="2">
    <source>
        <dbReference type="ARBA" id="ARBA00012150"/>
    </source>
</evidence>
<dbReference type="PANTHER" id="PTHR47268">
    <property type="entry name" value="ACYLPHOSPHATASE"/>
    <property type="match status" value="1"/>
</dbReference>
<protein>
    <recommendedName>
        <fullName evidence="2 4">acylphosphatase</fullName>
        <ecNumber evidence="2 4">3.6.1.7</ecNumber>
    </recommendedName>
</protein>
<evidence type="ECO:0000256" key="3">
    <source>
        <dbReference type="ARBA" id="ARBA00047645"/>
    </source>
</evidence>
<dbReference type="SUPFAM" id="SSF54975">
    <property type="entry name" value="Acylphosphatase/BLUF domain-like"/>
    <property type="match status" value="1"/>
</dbReference>
<dbReference type="InterPro" id="IPR036046">
    <property type="entry name" value="Acylphosphatase-like_dom_sf"/>
</dbReference>
<dbReference type="PANTHER" id="PTHR47268:SF4">
    <property type="entry name" value="ACYLPHOSPHATASE"/>
    <property type="match status" value="1"/>
</dbReference>
<evidence type="ECO:0000313" key="7">
    <source>
        <dbReference type="EMBL" id="MBM3318409.1"/>
    </source>
</evidence>
<feature type="domain" description="Acylphosphatase-like" evidence="6">
    <location>
        <begin position="3"/>
        <end position="90"/>
    </location>
</feature>
<evidence type="ECO:0000313" key="8">
    <source>
        <dbReference type="Proteomes" id="UP000748308"/>
    </source>
</evidence>
<dbReference type="Gene3D" id="3.30.70.100">
    <property type="match status" value="1"/>
</dbReference>
<dbReference type="Pfam" id="PF00708">
    <property type="entry name" value="Acylphosphatase"/>
    <property type="match status" value="1"/>
</dbReference>
<dbReference type="InterPro" id="IPR017968">
    <property type="entry name" value="Acylphosphatase_CS"/>
</dbReference>
<dbReference type="PROSITE" id="PS51160">
    <property type="entry name" value="ACYLPHOSPHATASE_3"/>
    <property type="match status" value="1"/>
</dbReference>
<dbReference type="GO" id="GO:0003998">
    <property type="term" value="F:acylphosphatase activity"/>
    <property type="evidence" value="ECO:0007669"/>
    <property type="project" value="UniProtKB-EC"/>
</dbReference>
<gene>
    <name evidence="7" type="ORF">FJY75_11215</name>
</gene>
<dbReference type="EC" id="3.6.1.7" evidence="2 4"/>
<comment type="catalytic activity">
    <reaction evidence="3 4">
        <text>an acyl phosphate + H2O = a carboxylate + phosphate + H(+)</text>
        <dbReference type="Rhea" id="RHEA:14965"/>
        <dbReference type="ChEBI" id="CHEBI:15377"/>
        <dbReference type="ChEBI" id="CHEBI:15378"/>
        <dbReference type="ChEBI" id="CHEBI:29067"/>
        <dbReference type="ChEBI" id="CHEBI:43474"/>
        <dbReference type="ChEBI" id="CHEBI:59918"/>
        <dbReference type="EC" id="3.6.1.7"/>
    </reaction>
</comment>
<dbReference type="InterPro" id="IPR001792">
    <property type="entry name" value="Acylphosphatase-like_dom"/>
</dbReference>
<evidence type="ECO:0000256" key="5">
    <source>
        <dbReference type="RuleBase" id="RU004168"/>
    </source>
</evidence>
<feature type="active site" evidence="4">
    <location>
        <position position="36"/>
    </location>
</feature>
<comment type="caution">
    <text evidence="7">The sequence shown here is derived from an EMBL/GenBank/DDBJ whole genome shotgun (WGS) entry which is preliminary data.</text>
</comment>
<evidence type="ECO:0000259" key="6">
    <source>
        <dbReference type="PROSITE" id="PS51160"/>
    </source>
</evidence>
<dbReference type="EMBL" id="VGIY01000348">
    <property type="protein sequence ID" value="MBM3318409.1"/>
    <property type="molecule type" value="Genomic_DNA"/>
</dbReference>
<evidence type="ECO:0000256" key="4">
    <source>
        <dbReference type="PROSITE-ProRule" id="PRU00520"/>
    </source>
</evidence>
<accession>A0A937XCE5</accession>
<dbReference type="PROSITE" id="PS00150">
    <property type="entry name" value="ACYLPHOSPHATASE_1"/>
    <property type="match status" value="1"/>
</dbReference>